<dbReference type="Proteomes" id="UP000265725">
    <property type="component" value="Chromosome"/>
</dbReference>
<gene>
    <name evidence="2" type="ORF">D3873_02890</name>
</gene>
<evidence type="ECO:0000313" key="2">
    <source>
        <dbReference type="EMBL" id="AYC28866.1"/>
    </source>
</evidence>
<keyword evidence="3" id="KW-1185">Reference proteome</keyword>
<dbReference type="Pfam" id="PF14534">
    <property type="entry name" value="DUF4440"/>
    <property type="match status" value="1"/>
</dbReference>
<reference evidence="3" key="1">
    <citation type="submission" date="2018-09" db="EMBL/GenBank/DDBJ databases">
        <authorList>
            <person name="Zhu H."/>
        </authorList>
    </citation>
    <scope>NUCLEOTIDE SEQUENCE [LARGE SCALE GENOMIC DNA]</scope>
    <source>
        <strain evidence="3">K2R23-3</strain>
    </source>
</reference>
<sequence>MEKLEVVLSDYFTTWNNALVNKDADSIRSFMSKNFVGYWANSDINNPTPYYYDYDLGTVLQQMNDVEKKFHTNSITYRKNGNEAIVVGREFGVIGDRKFAAQCMLIWEFEEFEWKLKREYIELER</sequence>
<dbReference type="InterPro" id="IPR027843">
    <property type="entry name" value="DUF4440"/>
</dbReference>
<accession>A0A385YQE9</accession>
<protein>
    <submittedName>
        <fullName evidence="2">Nuclear transport factor 2 family protein</fullName>
    </submittedName>
</protein>
<feature type="domain" description="DUF4440" evidence="1">
    <location>
        <begin position="12"/>
        <end position="116"/>
    </location>
</feature>
<dbReference type="RefSeq" id="WP_119882610.1">
    <property type="nucleotide sequence ID" value="NZ_CP032418.1"/>
</dbReference>
<proteinExistence type="predicted"/>
<dbReference type="EMBL" id="CP032418">
    <property type="protein sequence ID" value="AYC28866.1"/>
    <property type="molecule type" value="Genomic_DNA"/>
</dbReference>
<dbReference type="KEGG" id="paek:D3873_02890"/>
<evidence type="ECO:0000313" key="3">
    <source>
        <dbReference type="Proteomes" id="UP000265725"/>
    </source>
</evidence>
<evidence type="ECO:0000259" key="1">
    <source>
        <dbReference type="Pfam" id="PF14534"/>
    </source>
</evidence>
<dbReference type="AlphaFoldDB" id="A0A385YQE9"/>
<organism evidence="2 3">
    <name type="scientific">Paenisporosarcina cavernae</name>
    <dbReference type="NCBI Taxonomy" id="2320858"/>
    <lineage>
        <taxon>Bacteria</taxon>
        <taxon>Bacillati</taxon>
        <taxon>Bacillota</taxon>
        <taxon>Bacilli</taxon>
        <taxon>Bacillales</taxon>
        <taxon>Caryophanaceae</taxon>
        <taxon>Paenisporosarcina</taxon>
    </lineage>
</organism>
<dbReference type="SUPFAM" id="SSF54427">
    <property type="entry name" value="NTF2-like"/>
    <property type="match status" value="1"/>
</dbReference>
<name>A0A385YQE9_9BACL</name>
<dbReference type="InterPro" id="IPR032710">
    <property type="entry name" value="NTF2-like_dom_sf"/>
</dbReference>
<dbReference type="OrthoDB" id="2864533at2"/>